<dbReference type="SUPFAM" id="SSF53098">
    <property type="entry name" value="Ribonuclease H-like"/>
    <property type="match status" value="1"/>
</dbReference>
<dbReference type="GO" id="GO:0003676">
    <property type="term" value="F:nucleic acid binding"/>
    <property type="evidence" value="ECO:0007669"/>
    <property type="project" value="InterPro"/>
</dbReference>
<dbReference type="InterPro" id="IPR036397">
    <property type="entry name" value="RNaseH_sf"/>
</dbReference>
<dbReference type="Gene3D" id="3.30.420.10">
    <property type="entry name" value="Ribonuclease H-like superfamily/Ribonuclease H"/>
    <property type="match status" value="1"/>
</dbReference>
<comment type="caution">
    <text evidence="3">The sequence shown here is derived from an EMBL/GenBank/DDBJ whole genome shotgun (WGS) entry which is preliminary data.</text>
</comment>
<dbReference type="InterPro" id="IPR012337">
    <property type="entry name" value="RNaseH-like_sf"/>
</dbReference>
<dbReference type="InterPro" id="IPR025724">
    <property type="entry name" value="GAG-pre-integrase_dom"/>
</dbReference>
<name>A0A6L2LYA7_TANCI</name>
<reference evidence="3" key="1">
    <citation type="journal article" date="2019" name="Sci. Rep.">
        <title>Draft genome of Tanacetum cinerariifolium, the natural source of mosquito coil.</title>
        <authorList>
            <person name="Yamashiro T."/>
            <person name="Shiraishi A."/>
            <person name="Satake H."/>
            <person name="Nakayama K."/>
        </authorList>
    </citation>
    <scope>NUCLEOTIDE SEQUENCE</scope>
</reference>
<feature type="compositionally biased region" description="Acidic residues" evidence="1">
    <location>
        <begin position="135"/>
        <end position="149"/>
    </location>
</feature>
<evidence type="ECO:0000256" key="1">
    <source>
        <dbReference type="SAM" id="MobiDB-lite"/>
    </source>
</evidence>
<accession>A0A6L2LYA7</accession>
<feature type="domain" description="GAG-pre-integrase" evidence="2">
    <location>
        <begin position="761"/>
        <end position="820"/>
    </location>
</feature>
<sequence length="937" mass="105939">MSSASSAVTYTFVYTDSKPRRVFWGANKELLDGGSSRVIVYGYDGLPLLTVAPPSPYYVHGPEKPQTPPAPRDEDKHKPMFIQLHDPDFMPKPIYLEYIPLEDEHILLAEEQPLPPVVSPTAESLEYVAGSDLKEDPEEYRDDETEDGLVDYPMDRGDNRDDDDDDSSGDDAYDEDEDEEDEEHLASTDSAVVIPIDELVSPPKGTEPAAISFSPETEVERLLTMPTPSPSALALLSPPSVKERLPRWTALDASLLSPPLHMPPPVDRRDDIPESEMPPRKRLCLFTLGSKYEVEESFTTRPTEGQEIDYRFVSTLDVMIRSERNTHISSQAGLRRPRQGLGQSWSLLLIFGFFLDHLLTCYVRIKRHHDDIRVTAAQVKGTENSSSSLNSYNMAFVSSSRNTNEVNTAYRVSTANTQANPASTQVNNASTQVSTANLSDATVHAFLAYQPNESQLAHDDLLQIYEDDLKEIDLKWQLALLSMRTRRFFQKTGRKITINGNDTAGYDKSKVKCFNRDKMGHFAREVIFTSKADLYNIGLEEFQQLKFKGYGSKTSKSVSKDISNELKEYLDASLVKDRVLDNKDCSVESPVLLEKKTIVPTIAKFEVVRPKQQEKPVRKTLRRAEMYRSQGPRPRLVNTARPNLVVVNDVKANQVNAVKASACWVWRPTKPNGVSITLKRHNYIDGHPQKVQEDQGYVDSGCSRHMTEMSYLSDFKEFDREYVTFGRGANGGRITCKGTLKLDFKLADETQVLLKVPRRNNMYSVDMKNIVPKESLTCLVAKATLNESMLWHMRLGHINFKNINMYNINNSSCCKSHTCEREFSVARTPQQNGVAKRRNKTLIEAARTIKALRVYNLRTRKVEENLHIRFLEDKPSIAGNGPKWLSDIDVLTKSMNYVPVVADMKSASTPVDMEKTLVKDADVDDVDVHLYISMIRL</sequence>
<feature type="region of interest" description="Disordered" evidence="1">
    <location>
        <begin position="128"/>
        <end position="215"/>
    </location>
</feature>
<organism evidence="3">
    <name type="scientific">Tanacetum cinerariifolium</name>
    <name type="common">Dalmatian daisy</name>
    <name type="synonym">Chrysanthemum cinerariifolium</name>
    <dbReference type="NCBI Taxonomy" id="118510"/>
    <lineage>
        <taxon>Eukaryota</taxon>
        <taxon>Viridiplantae</taxon>
        <taxon>Streptophyta</taxon>
        <taxon>Embryophyta</taxon>
        <taxon>Tracheophyta</taxon>
        <taxon>Spermatophyta</taxon>
        <taxon>Magnoliopsida</taxon>
        <taxon>eudicotyledons</taxon>
        <taxon>Gunneridae</taxon>
        <taxon>Pentapetalae</taxon>
        <taxon>asterids</taxon>
        <taxon>campanulids</taxon>
        <taxon>Asterales</taxon>
        <taxon>Asteraceae</taxon>
        <taxon>Asteroideae</taxon>
        <taxon>Anthemideae</taxon>
        <taxon>Anthemidinae</taxon>
        <taxon>Tanacetum</taxon>
    </lineage>
</organism>
<protein>
    <recommendedName>
        <fullName evidence="2">GAG-pre-integrase domain-containing protein</fullName>
    </recommendedName>
</protein>
<dbReference type="AlphaFoldDB" id="A0A6L2LYA7"/>
<gene>
    <name evidence="3" type="ORF">Tci_037302</name>
</gene>
<evidence type="ECO:0000313" key="3">
    <source>
        <dbReference type="EMBL" id="GEU65324.1"/>
    </source>
</evidence>
<evidence type="ECO:0000259" key="2">
    <source>
        <dbReference type="Pfam" id="PF13976"/>
    </source>
</evidence>
<feature type="region of interest" description="Disordered" evidence="1">
    <location>
        <begin position="256"/>
        <end position="275"/>
    </location>
</feature>
<dbReference type="EMBL" id="BKCJ010005178">
    <property type="protein sequence ID" value="GEU65324.1"/>
    <property type="molecule type" value="Genomic_DNA"/>
</dbReference>
<proteinExistence type="predicted"/>
<feature type="compositionally biased region" description="Acidic residues" evidence="1">
    <location>
        <begin position="160"/>
        <end position="183"/>
    </location>
</feature>
<dbReference type="Pfam" id="PF13976">
    <property type="entry name" value="gag_pre-integrs"/>
    <property type="match status" value="1"/>
</dbReference>